<name>A0A6N8NM78_ECOLX</name>
<accession>A0A6N8NM78</accession>
<gene>
    <name evidence="1" type="ORF">GP979_23600</name>
</gene>
<feature type="non-terminal residue" evidence="1">
    <location>
        <position position="50"/>
    </location>
</feature>
<dbReference type="AlphaFoldDB" id="A0A6N8NM78"/>
<comment type="caution">
    <text evidence="1">The sequence shown here is derived from an EMBL/GenBank/DDBJ whole genome shotgun (WGS) entry which is preliminary data.</text>
</comment>
<protein>
    <submittedName>
        <fullName evidence="1">Phage tail protein</fullName>
    </submittedName>
</protein>
<sequence length="50" mass="5916">MRRFAGALNRPGFPGECFICELRLPDHRFRWKHNKLFLLLPEEYGPAFPA</sequence>
<dbReference type="Proteomes" id="UP000436482">
    <property type="component" value="Unassembled WGS sequence"/>
</dbReference>
<reference evidence="1 2" key="1">
    <citation type="submission" date="2019-12" db="EMBL/GenBank/DDBJ databases">
        <title>Enteriobacteria Tanzani isolates_8377-8380.</title>
        <authorList>
            <person name="Subbiah M."/>
            <person name="Call D."/>
        </authorList>
    </citation>
    <scope>NUCLEOTIDE SEQUENCE [LARGE SCALE GENOMIC DNA]</scope>
    <source>
        <strain evidence="1 2">8379wE6</strain>
    </source>
</reference>
<evidence type="ECO:0000313" key="2">
    <source>
        <dbReference type="Proteomes" id="UP000436482"/>
    </source>
</evidence>
<organism evidence="1 2">
    <name type="scientific">Escherichia coli</name>
    <dbReference type="NCBI Taxonomy" id="562"/>
    <lineage>
        <taxon>Bacteria</taxon>
        <taxon>Pseudomonadati</taxon>
        <taxon>Pseudomonadota</taxon>
        <taxon>Gammaproteobacteria</taxon>
        <taxon>Enterobacterales</taxon>
        <taxon>Enterobacteriaceae</taxon>
        <taxon>Escherichia</taxon>
    </lineage>
</organism>
<evidence type="ECO:0000313" key="1">
    <source>
        <dbReference type="EMBL" id="MWR91240.1"/>
    </source>
</evidence>
<dbReference type="EMBL" id="WTQQ01000780">
    <property type="protein sequence ID" value="MWR91240.1"/>
    <property type="molecule type" value="Genomic_DNA"/>
</dbReference>
<proteinExistence type="predicted"/>